<accession>A0A6G9AN61</accession>
<name>A0A6G9AN61_9BACT</name>
<dbReference type="GO" id="GO:0016020">
    <property type="term" value="C:membrane"/>
    <property type="evidence" value="ECO:0007669"/>
    <property type="project" value="InterPro"/>
</dbReference>
<dbReference type="GO" id="GO:0005975">
    <property type="term" value="P:carbohydrate metabolic process"/>
    <property type="evidence" value="ECO:0007669"/>
    <property type="project" value="InterPro"/>
</dbReference>
<keyword evidence="1" id="KW-0328">Glycosyltransferase</keyword>
<evidence type="ECO:0000256" key="2">
    <source>
        <dbReference type="ARBA" id="ARBA00022679"/>
    </source>
</evidence>
<dbReference type="EMBL" id="CP050063">
    <property type="protein sequence ID" value="QIP13897.1"/>
    <property type="molecule type" value="Genomic_DNA"/>
</dbReference>
<reference evidence="3 4" key="1">
    <citation type="submission" date="2020-03" db="EMBL/GenBank/DDBJ databases">
        <authorList>
            <person name="Kim M.K."/>
        </authorList>
    </citation>
    <scope>NUCLEOTIDE SEQUENCE [LARGE SCALE GENOMIC DNA]</scope>
    <source>
        <strain evidence="3 4">BT328</strain>
    </source>
</reference>
<dbReference type="KEGG" id="spib:G8759_15395"/>
<dbReference type="AlphaFoldDB" id="A0A6G9AN61"/>
<evidence type="ECO:0000313" key="4">
    <source>
        <dbReference type="Proteomes" id="UP000501802"/>
    </source>
</evidence>
<dbReference type="PANTHER" id="PTHR11927">
    <property type="entry name" value="GALACTOSIDE 2-L-FUCOSYLTRANSFERASE"/>
    <property type="match status" value="1"/>
</dbReference>
<keyword evidence="2" id="KW-0808">Transferase</keyword>
<gene>
    <name evidence="3" type="ORF">G8759_15395</name>
</gene>
<sequence>MQKSSGQLGNKLLISAHATAYCLSRHETLLNAVLGYDATYFSAYLFARNRIFVVSSKRLQWFFSTCIRGLKQTITIFRSRPLFDEYQVGWVHTELNDLRREQKNWLLLEGEGFRSSIDVQRNKATIRSLFRPKAKYGKQVDRIIISLKEKGALLVGIHLRKGDYRYWESGKYYFDDLTYMNYIEQARRLFKNQNVGFILCSDEPINKSLFQSDTVYISANEVIVDLYLLAKCDYLIGPPSTFSGWASFYGDVPLCVVENKDVELTLPSFKRYTL</sequence>
<evidence type="ECO:0000256" key="1">
    <source>
        <dbReference type="ARBA" id="ARBA00022676"/>
    </source>
</evidence>
<evidence type="ECO:0008006" key="5">
    <source>
        <dbReference type="Google" id="ProtNLM"/>
    </source>
</evidence>
<keyword evidence="4" id="KW-1185">Reference proteome</keyword>
<dbReference type="InterPro" id="IPR002516">
    <property type="entry name" value="Glyco_trans_11"/>
</dbReference>
<organism evidence="3 4">
    <name type="scientific">Spirosoma aureum</name>
    <dbReference type="NCBI Taxonomy" id="2692134"/>
    <lineage>
        <taxon>Bacteria</taxon>
        <taxon>Pseudomonadati</taxon>
        <taxon>Bacteroidota</taxon>
        <taxon>Cytophagia</taxon>
        <taxon>Cytophagales</taxon>
        <taxon>Cytophagaceae</taxon>
        <taxon>Spirosoma</taxon>
    </lineage>
</organism>
<dbReference type="Gene3D" id="3.40.50.11350">
    <property type="match status" value="1"/>
</dbReference>
<dbReference type="PANTHER" id="PTHR11927:SF9">
    <property type="entry name" value="L-FUCOSYLTRANSFERASE"/>
    <property type="match status" value="1"/>
</dbReference>
<evidence type="ECO:0000313" key="3">
    <source>
        <dbReference type="EMBL" id="QIP13897.1"/>
    </source>
</evidence>
<dbReference type="Pfam" id="PF01531">
    <property type="entry name" value="Glyco_transf_11"/>
    <property type="match status" value="1"/>
</dbReference>
<protein>
    <recommendedName>
        <fullName evidence="5">Alpha-1,2-fucosyltransferase</fullName>
    </recommendedName>
</protein>
<dbReference type="RefSeq" id="WP_167209421.1">
    <property type="nucleotide sequence ID" value="NZ_CP050063.1"/>
</dbReference>
<proteinExistence type="predicted"/>
<dbReference type="Proteomes" id="UP000501802">
    <property type="component" value="Chromosome"/>
</dbReference>
<dbReference type="GO" id="GO:0008107">
    <property type="term" value="F:galactoside 2-alpha-L-fucosyltransferase activity"/>
    <property type="evidence" value="ECO:0007669"/>
    <property type="project" value="InterPro"/>
</dbReference>